<organism evidence="1 2">
    <name type="scientific">Haloferax profundi</name>
    <dbReference type="NCBI Taxonomy" id="1544718"/>
    <lineage>
        <taxon>Archaea</taxon>
        <taxon>Methanobacteriati</taxon>
        <taxon>Methanobacteriota</taxon>
        <taxon>Stenosarchaea group</taxon>
        <taxon>Halobacteria</taxon>
        <taxon>Halobacteriales</taxon>
        <taxon>Haloferacaceae</taxon>
        <taxon>Haloferax</taxon>
    </lineage>
</organism>
<dbReference type="PROSITE" id="PS51257">
    <property type="entry name" value="PROKAR_LIPOPROTEIN"/>
    <property type="match status" value="1"/>
</dbReference>
<dbReference type="AlphaFoldDB" id="A0A0W1SN20"/>
<dbReference type="EMBL" id="LOPV01000160">
    <property type="protein sequence ID" value="KTG27722.1"/>
    <property type="molecule type" value="Genomic_DNA"/>
</dbReference>
<sequence>MPPSQSRRRLLRAGLALASTGVVASLSGCSSLRGCSDAEIYLRAELVGNAPSDAAVVESGDPRVANSEWVQQVVEGAAGGHPRESSISDCLSDYDALRADLDALPESGGPNDRLYYIRVDGQVVRLRAVFFEGEETARSELVLPPTN</sequence>
<name>A0A0W1SN20_9EURY</name>
<accession>A0A0W1SN20</accession>
<dbReference type="InterPro" id="IPR006311">
    <property type="entry name" value="TAT_signal"/>
</dbReference>
<keyword evidence="2" id="KW-1185">Reference proteome</keyword>
<dbReference type="PROSITE" id="PS51318">
    <property type="entry name" value="TAT"/>
    <property type="match status" value="1"/>
</dbReference>
<evidence type="ECO:0000313" key="2">
    <source>
        <dbReference type="Proteomes" id="UP000053157"/>
    </source>
</evidence>
<protein>
    <submittedName>
        <fullName evidence="1">Tat pathway signal protein</fullName>
    </submittedName>
</protein>
<comment type="caution">
    <text evidence="1">The sequence shown here is derived from an EMBL/GenBank/DDBJ whole genome shotgun (WGS) entry which is preliminary data.</text>
</comment>
<dbReference type="RefSeq" id="WP_058572017.1">
    <property type="nucleotide sequence ID" value="NZ_LOPV01000160.1"/>
</dbReference>
<evidence type="ECO:0000313" key="1">
    <source>
        <dbReference type="EMBL" id="KTG27722.1"/>
    </source>
</evidence>
<reference evidence="1 2" key="1">
    <citation type="submission" date="2015-12" db="EMBL/GenBank/DDBJ databases">
        <title>Haloferax profundi sp. nov. isolated from the Discovery deep brine-seawater interface in the Red Sea.</title>
        <authorList>
            <person name="Zhang G."/>
            <person name="Stingl U."/>
            <person name="Rashid M."/>
        </authorList>
    </citation>
    <scope>NUCLEOTIDE SEQUENCE [LARGE SCALE GENOMIC DNA]</scope>
    <source>
        <strain evidence="1 2">SB29</strain>
    </source>
</reference>
<dbReference type="OrthoDB" id="291559at2157"/>
<dbReference type="Proteomes" id="UP000053157">
    <property type="component" value="Unassembled WGS sequence"/>
</dbReference>
<proteinExistence type="predicted"/>
<gene>
    <name evidence="1" type="ORF">AUR66_13400</name>
</gene>